<accession>A0AA88EGL5</accession>
<proteinExistence type="predicted"/>
<organism evidence="1 2">
    <name type="scientific">Ficus carica</name>
    <name type="common">Common fig</name>
    <dbReference type="NCBI Taxonomy" id="3494"/>
    <lineage>
        <taxon>Eukaryota</taxon>
        <taxon>Viridiplantae</taxon>
        <taxon>Streptophyta</taxon>
        <taxon>Embryophyta</taxon>
        <taxon>Tracheophyta</taxon>
        <taxon>Spermatophyta</taxon>
        <taxon>Magnoliopsida</taxon>
        <taxon>eudicotyledons</taxon>
        <taxon>Gunneridae</taxon>
        <taxon>Pentapetalae</taxon>
        <taxon>rosids</taxon>
        <taxon>fabids</taxon>
        <taxon>Rosales</taxon>
        <taxon>Moraceae</taxon>
        <taxon>Ficeae</taxon>
        <taxon>Ficus</taxon>
    </lineage>
</organism>
<dbReference type="EMBL" id="BTGU01018645">
    <property type="protein sequence ID" value="GMN74385.1"/>
    <property type="molecule type" value="Genomic_DNA"/>
</dbReference>
<comment type="caution">
    <text evidence="1">The sequence shown here is derived from an EMBL/GenBank/DDBJ whole genome shotgun (WGS) entry which is preliminary data.</text>
</comment>
<dbReference type="Proteomes" id="UP001187192">
    <property type="component" value="Unassembled WGS sequence"/>
</dbReference>
<dbReference type="AlphaFoldDB" id="A0AA88EGL5"/>
<gene>
    <name evidence="1" type="ORF">TIFTF001_055797</name>
</gene>
<evidence type="ECO:0000313" key="2">
    <source>
        <dbReference type="Proteomes" id="UP001187192"/>
    </source>
</evidence>
<reference evidence="1" key="1">
    <citation type="submission" date="2023-07" db="EMBL/GenBank/DDBJ databases">
        <title>draft genome sequence of fig (Ficus carica).</title>
        <authorList>
            <person name="Takahashi T."/>
            <person name="Nishimura K."/>
        </authorList>
    </citation>
    <scope>NUCLEOTIDE SEQUENCE</scope>
</reference>
<protein>
    <submittedName>
        <fullName evidence="1">Uncharacterized protein</fullName>
    </submittedName>
</protein>
<keyword evidence="2" id="KW-1185">Reference proteome</keyword>
<sequence length="152" mass="16916">MRSLLVSSASHSARSALRTKVSFDSSSVPFVSCSSCLCFLRDLLWSISQSSCSLHGQGPHELAYLSLALVPFRLSVDWKALPLHNQPPLAVHSCYEALAVNERRYEENHEPLRNTLGNTTTLISGLRLERTREFLALISGVTTLLFPNVQIY</sequence>
<name>A0AA88EGL5_FICCA</name>
<evidence type="ECO:0000313" key="1">
    <source>
        <dbReference type="EMBL" id="GMN74385.1"/>
    </source>
</evidence>